<dbReference type="EMBL" id="CM009298">
    <property type="protein sequence ID" value="RQO96025.1"/>
    <property type="molecule type" value="Genomic_DNA"/>
</dbReference>
<dbReference type="Proteomes" id="UP000006729">
    <property type="component" value="Chromosome 9"/>
</dbReference>
<reference evidence="2 3" key="1">
    <citation type="journal article" date="2006" name="Science">
        <title>The genome of black cottonwood, Populus trichocarpa (Torr. &amp; Gray).</title>
        <authorList>
            <person name="Tuskan G.A."/>
            <person name="Difazio S."/>
            <person name="Jansson S."/>
            <person name="Bohlmann J."/>
            <person name="Grigoriev I."/>
            <person name="Hellsten U."/>
            <person name="Putnam N."/>
            <person name="Ralph S."/>
            <person name="Rombauts S."/>
            <person name="Salamov A."/>
            <person name="Schein J."/>
            <person name="Sterck L."/>
            <person name="Aerts A."/>
            <person name="Bhalerao R.R."/>
            <person name="Bhalerao R.P."/>
            <person name="Blaudez D."/>
            <person name="Boerjan W."/>
            <person name="Brun A."/>
            <person name="Brunner A."/>
            <person name="Busov V."/>
            <person name="Campbell M."/>
            <person name="Carlson J."/>
            <person name="Chalot M."/>
            <person name="Chapman J."/>
            <person name="Chen G.L."/>
            <person name="Cooper D."/>
            <person name="Coutinho P.M."/>
            <person name="Couturier J."/>
            <person name="Covert S."/>
            <person name="Cronk Q."/>
            <person name="Cunningham R."/>
            <person name="Davis J."/>
            <person name="Degroeve S."/>
            <person name="Dejardin A."/>
            <person name="Depamphilis C."/>
            <person name="Detter J."/>
            <person name="Dirks B."/>
            <person name="Dubchak I."/>
            <person name="Duplessis S."/>
            <person name="Ehlting J."/>
            <person name="Ellis B."/>
            <person name="Gendler K."/>
            <person name="Goodstein D."/>
            <person name="Gribskov M."/>
            <person name="Grimwood J."/>
            <person name="Groover A."/>
            <person name="Gunter L."/>
            <person name="Hamberger B."/>
            <person name="Heinze B."/>
            <person name="Helariutta Y."/>
            <person name="Henrissat B."/>
            <person name="Holligan D."/>
            <person name="Holt R."/>
            <person name="Huang W."/>
            <person name="Islam-Faridi N."/>
            <person name="Jones S."/>
            <person name="Jones-Rhoades M."/>
            <person name="Jorgensen R."/>
            <person name="Joshi C."/>
            <person name="Kangasjarvi J."/>
            <person name="Karlsson J."/>
            <person name="Kelleher C."/>
            <person name="Kirkpatrick R."/>
            <person name="Kirst M."/>
            <person name="Kohler A."/>
            <person name="Kalluri U."/>
            <person name="Larimer F."/>
            <person name="Leebens-Mack J."/>
            <person name="Leple J.C."/>
            <person name="Locascio P."/>
            <person name="Lou Y."/>
            <person name="Lucas S."/>
            <person name="Martin F."/>
            <person name="Montanini B."/>
            <person name="Napoli C."/>
            <person name="Nelson D.R."/>
            <person name="Nelson C."/>
            <person name="Nieminen K."/>
            <person name="Nilsson O."/>
            <person name="Pereda V."/>
            <person name="Peter G."/>
            <person name="Philippe R."/>
            <person name="Pilate G."/>
            <person name="Poliakov A."/>
            <person name="Razumovskaya J."/>
            <person name="Richardson P."/>
            <person name="Rinaldi C."/>
            <person name="Ritland K."/>
            <person name="Rouze P."/>
            <person name="Ryaboy D."/>
            <person name="Schmutz J."/>
            <person name="Schrader J."/>
            <person name="Segerman B."/>
            <person name="Shin H."/>
            <person name="Siddiqui A."/>
            <person name="Sterky F."/>
            <person name="Terry A."/>
            <person name="Tsai C.J."/>
            <person name="Uberbacher E."/>
            <person name="Unneberg P."/>
            <person name="Vahala J."/>
            <person name="Wall K."/>
            <person name="Wessler S."/>
            <person name="Yang G."/>
            <person name="Yin T."/>
            <person name="Douglas C."/>
            <person name="Marra M."/>
            <person name="Sandberg G."/>
            <person name="Van de Peer Y."/>
            <person name="Rokhsar D."/>
        </authorList>
    </citation>
    <scope>NUCLEOTIDE SEQUENCE [LARGE SCALE GENOMIC DNA]</scope>
    <source>
        <strain evidence="3">cv. Nisqually</strain>
    </source>
</reference>
<evidence type="ECO:0000313" key="2">
    <source>
        <dbReference type="EMBL" id="RQO96025.1"/>
    </source>
</evidence>
<gene>
    <name evidence="2" type="ORF">POPTR_009G167550</name>
</gene>
<feature type="transmembrane region" description="Helical" evidence="1">
    <location>
        <begin position="12"/>
        <end position="31"/>
    </location>
</feature>
<name>A0A3N7FP07_POPTR</name>
<keyword evidence="1" id="KW-0812">Transmembrane</keyword>
<organism evidence="2 3">
    <name type="scientific">Populus trichocarpa</name>
    <name type="common">Western balsam poplar</name>
    <name type="synonym">Populus balsamifera subsp. trichocarpa</name>
    <dbReference type="NCBI Taxonomy" id="3694"/>
    <lineage>
        <taxon>Eukaryota</taxon>
        <taxon>Viridiplantae</taxon>
        <taxon>Streptophyta</taxon>
        <taxon>Embryophyta</taxon>
        <taxon>Tracheophyta</taxon>
        <taxon>Spermatophyta</taxon>
        <taxon>Magnoliopsida</taxon>
        <taxon>eudicotyledons</taxon>
        <taxon>Gunneridae</taxon>
        <taxon>Pentapetalae</taxon>
        <taxon>rosids</taxon>
        <taxon>fabids</taxon>
        <taxon>Malpighiales</taxon>
        <taxon>Salicaceae</taxon>
        <taxon>Saliceae</taxon>
        <taxon>Populus</taxon>
    </lineage>
</organism>
<evidence type="ECO:0000256" key="1">
    <source>
        <dbReference type="SAM" id="Phobius"/>
    </source>
</evidence>
<accession>A0A3N7FP07</accession>
<proteinExistence type="predicted"/>
<dbReference type="AlphaFoldDB" id="A0A3N7FP07"/>
<protein>
    <submittedName>
        <fullName evidence="2">Uncharacterized protein</fullName>
    </submittedName>
</protein>
<keyword evidence="1" id="KW-1133">Transmembrane helix</keyword>
<evidence type="ECO:0000313" key="3">
    <source>
        <dbReference type="Proteomes" id="UP000006729"/>
    </source>
</evidence>
<keyword evidence="3" id="KW-1185">Reference proteome</keyword>
<dbReference type="InParanoid" id="A0A3N7FP07"/>
<sequence>MIWPLKLHQHFISAPIVQCFVMLPLYVLRSFDFKVLKNIKLGRSS</sequence>
<keyword evidence="1" id="KW-0472">Membrane</keyword>